<dbReference type="PANTHER" id="PTHR12570:SF86">
    <property type="entry name" value="ADR321CP"/>
    <property type="match status" value="1"/>
</dbReference>
<dbReference type="GO" id="GO:0015095">
    <property type="term" value="F:magnesium ion transmembrane transporter activity"/>
    <property type="evidence" value="ECO:0007669"/>
    <property type="project" value="InterPro"/>
</dbReference>
<gene>
    <name evidence="6" type="ORF">A9F13_19g00638</name>
</gene>
<evidence type="ECO:0000256" key="5">
    <source>
        <dbReference type="SAM" id="Phobius"/>
    </source>
</evidence>
<evidence type="ECO:0000313" key="7">
    <source>
        <dbReference type="Proteomes" id="UP000195602"/>
    </source>
</evidence>
<feature type="transmembrane region" description="Helical" evidence="5">
    <location>
        <begin position="297"/>
        <end position="316"/>
    </location>
</feature>
<keyword evidence="2 5" id="KW-0812">Transmembrane</keyword>
<feature type="transmembrane region" description="Helical" evidence="5">
    <location>
        <begin position="236"/>
        <end position="254"/>
    </location>
</feature>
<evidence type="ECO:0008006" key="8">
    <source>
        <dbReference type="Google" id="ProtNLM"/>
    </source>
</evidence>
<keyword evidence="3 5" id="KW-1133">Transmembrane helix</keyword>
<protein>
    <recommendedName>
        <fullName evidence="8">Magnesium transporter</fullName>
    </recommendedName>
</protein>
<name>A0AA91T052_CLALS</name>
<feature type="transmembrane region" description="Helical" evidence="5">
    <location>
        <begin position="328"/>
        <end position="350"/>
    </location>
</feature>
<dbReference type="KEGG" id="clus:A9F13_19g00638"/>
<dbReference type="GO" id="GO:0016020">
    <property type="term" value="C:membrane"/>
    <property type="evidence" value="ECO:0007669"/>
    <property type="project" value="UniProtKB-SubCell"/>
</dbReference>
<dbReference type="Proteomes" id="UP000195602">
    <property type="component" value="Unassembled WGS sequence"/>
</dbReference>
<feature type="transmembrane region" description="Helical" evidence="5">
    <location>
        <begin position="266"/>
        <end position="285"/>
    </location>
</feature>
<reference evidence="6 7" key="1">
    <citation type="submission" date="2017-04" db="EMBL/GenBank/DDBJ databases">
        <title>Draft genome of the yeast Clavispora lusitaniae type strain CBS 6936.</title>
        <authorList>
            <person name="Durrens P."/>
            <person name="Klopp C."/>
            <person name="Biteau N."/>
            <person name="Fitton-Ouhabi V."/>
            <person name="Dementhon K."/>
            <person name="Accoceberry I."/>
            <person name="Sherman D.J."/>
            <person name="Noel T."/>
        </authorList>
    </citation>
    <scope>NUCLEOTIDE SEQUENCE [LARGE SCALE GENOMIC DNA]</scope>
    <source>
        <strain evidence="6 7">CBS 6936</strain>
    </source>
</reference>
<keyword evidence="4 5" id="KW-0472">Membrane</keyword>
<accession>A0AA91T052</accession>
<feature type="transmembrane region" description="Helical" evidence="5">
    <location>
        <begin position="67"/>
        <end position="87"/>
    </location>
</feature>
<dbReference type="Gene3D" id="1.10.3730.20">
    <property type="match status" value="1"/>
</dbReference>
<dbReference type="OMA" id="PLCFLIY"/>
<evidence type="ECO:0000256" key="4">
    <source>
        <dbReference type="ARBA" id="ARBA00023136"/>
    </source>
</evidence>
<dbReference type="PANTHER" id="PTHR12570">
    <property type="match status" value="1"/>
</dbReference>
<feature type="transmembrane region" description="Helical" evidence="5">
    <location>
        <begin position="170"/>
        <end position="190"/>
    </location>
</feature>
<evidence type="ECO:0000256" key="3">
    <source>
        <dbReference type="ARBA" id="ARBA00022989"/>
    </source>
</evidence>
<evidence type="ECO:0000256" key="2">
    <source>
        <dbReference type="ARBA" id="ARBA00022692"/>
    </source>
</evidence>
<comment type="subcellular location">
    <subcellularLocation>
        <location evidence="1">Membrane</location>
        <topology evidence="1">Multi-pass membrane protein</topology>
    </subcellularLocation>
</comment>
<evidence type="ECO:0000256" key="1">
    <source>
        <dbReference type="ARBA" id="ARBA00004141"/>
    </source>
</evidence>
<evidence type="ECO:0000313" key="6">
    <source>
        <dbReference type="EMBL" id="OVF06661.1"/>
    </source>
</evidence>
<feature type="transmembrane region" description="Helical" evidence="5">
    <location>
        <begin position="93"/>
        <end position="114"/>
    </location>
</feature>
<sequence>MPSVAIGCAAAIISSAVQSLGITLQRKSHLIPYQHEFGETSVVDIRRDSVGSLENESNHRHYYKRNLWLVGFAMFILANVVGSLVQLTTLPLIILSPLQSIGLIFNSVFSCWLLPGERFTYKLGFGTLVISIGAFIIAYNGSGSADSDPHLGADQRFEILIEKFTSPRFLVWYVFTYVVAAVLVKVNIVLAQKIEHCSLSLSKRRRNSLRSKQVTIQRYTFMRGIFFGIISGTLTAHTFLFASSVVGVVVEIILQRDTPRNSGTYVCSILLLLATLGLVGLQLVAFNLGLSSISTSVLYPLCFLVYNLVNLINDVLFNKLLTSGYMSVFQLLWVCVGLLGVLFGVVVISWDGVVGNKPVSLPDEQSLLMAKFPYERRVMSYEESELIHSIFSNDSV</sequence>
<organism evidence="6 7">
    <name type="scientific">Clavispora lusitaniae</name>
    <name type="common">Candida lusitaniae</name>
    <dbReference type="NCBI Taxonomy" id="36911"/>
    <lineage>
        <taxon>Eukaryota</taxon>
        <taxon>Fungi</taxon>
        <taxon>Dikarya</taxon>
        <taxon>Ascomycota</taxon>
        <taxon>Saccharomycotina</taxon>
        <taxon>Pichiomycetes</taxon>
        <taxon>Metschnikowiaceae</taxon>
        <taxon>Clavispora</taxon>
    </lineage>
</organism>
<comment type="caution">
    <text evidence="6">The sequence shown here is derived from an EMBL/GenBank/DDBJ whole genome shotgun (WGS) entry which is preliminary data.</text>
</comment>
<dbReference type="AlphaFoldDB" id="A0AA91T052"/>
<dbReference type="InterPro" id="IPR008521">
    <property type="entry name" value="Mg_trans_NIPA"/>
</dbReference>
<dbReference type="EMBL" id="LYUB02000019">
    <property type="protein sequence ID" value="OVF06661.1"/>
    <property type="molecule type" value="Genomic_DNA"/>
</dbReference>
<proteinExistence type="predicted"/>
<feature type="transmembrane region" description="Helical" evidence="5">
    <location>
        <begin position="121"/>
        <end position="139"/>
    </location>
</feature>